<reference evidence="3" key="1">
    <citation type="submission" date="2023-06" db="EMBL/GenBank/DDBJ databases">
        <authorList>
            <person name="Jiang Y."/>
            <person name="Liu Q."/>
        </authorList>
    </citation>
    <scope>NUCLEOTIDE SEQUENCE</scope>
    <source>
        <strain evidence="3">CGMCC 1.12090</strain>
    </source>
</reference>
<gene>
    <name evidence="3" type="ORF">Q2T77_10765</name>
</gene>
<comment type="caution">
    <text evidence="3">The sequence shown here is derived from an EMBL/GenBank/DDBJ whole genome shotgun (WGS) entry which is preliminary data.</text>
</comment>
<protein>
    <submittedName>
        <fullName evidence="3">Tripartite tricarboxylate transporter substrate binding protein</fullName>
    </submittedName>
</protein>
<dbReference type="PANTHER" id="PTHR42928:SF5">
    <property type="entry name" value="BLR1237 PROTEIN"/>
    <property type="match status" value="1"/>
</dbReference>
<dbReference type="InterPro" id="IPR005064">
    <property type="entry name" value="BUG"/>
</dbReference>
<evidence type="ECO:0000313" key="3">
    <source>
        <dbReference type="EMBL" id="MDO1532771.1"/>
    </source>
</evidence>
<accession>A0ABT8S1F6</accession>
<dbReference type="CDD" id="cd07012">
    <property type="entry name" value="PBP2_Bug_TTT"/>
    <property type="match status" value="1"/>
</dbReference>
<keyword evidence="2" id="KW-0732">Signal</keyword>
<organism evidence="3 4">
    <name type="scientific">Variovorax ginsengisoli</name>
    <dbReference type="NCBI Taxonomy" id="363844"/>
    <lineage>
        <taxon>Bacteria</taxon>
        <taxon>Pseudomonadati</taxon>
        <taxon>Pseudomonadota</taxon>
        <taxon>Betaproteobacteria</taxon>
        <taxon>Burkholderiales</taxon>
        <taxon>Comamonadaceae</taxon>
        <taxon>Variovorax</taxon>
    </lineage>
</organism>
<name>A0ABT8S1F6_9BURK</name>
<dbReference type="EMBL" id="JAUKVY010000006">
    <property type="protein sequence ID" value="MDO1532771.1"/>
    <property type="molecule type" value="Genomic_DNA"/>
</dbReference>
<sequence>MKSHRLSVCRIDRRRAIGALVLSLAPVLATAAPAAPPAFPDKGRPIRIILGLAAGGASDAQARFVASKLGDVLQTPVIVENRPGASFILATEEVIRSAPDGYTIMYAPSSVVAQNPQTLAQVRYDPFKDLTPISLGARGPLVLTVHVSVPAKTVQELIAYIKANPGKLSYASFGTGTSSHIYGEAFARKAGLDVVHVPYKGGSDAAKDFLAGRVQYYFDAAPNAITNTATGKVRMLAVAAPRRSPMLPDLPTMTEQGVSGVDMPSWLAFYGPAHMPAPVVARLNAALAQVLAMPATRDFFRQGAYEAEASTPQQLDELTRSTYQQWGGIIRELGLTRQQ</sequence>
<evidence type="ECO:0000256" key="1">
    <source>
        <dbReference type="ARBA" id="ARBA00006987"/>
    </source>
</evidence>
<feature type="chain" id="PRO_5045055174" evidence="2">
    <location>
        <begin position="32"/>
        <end position="339"/>
    </location>
</feature>
<evidence type="ECO:0000256" key="2">
    <source>
        <dbReference type="SAM" id="SignalP"/>
    </source>
</evidence>
<dbReference type="PANTHER" id="PTHR42928">
    <property type="entry name" value="TRICARBOXYLATE-BINDING PROTEIN"/>
    <property type="match status" value="1"/>
</dbReference>
<dbReference type="Proteomes" id="UP001169027">
    <property type="component" value="Unassembled WGS sequence"/>
</dbReference>
<proteinExistence type="inferred from homology"/>
<comment type="similarity">
    <text evidence="1">Belongs to the UPF0065 (bug) family.</text>
</comment>
<dbReference type="InterPro" id="IPR042100">
    <property type="entry name" value="Bug_dom1"/>
</dbReference>
<dbReference type="RefSeq" id="WP_286530525.1">
    <property type="nucleotide sequence ID" value="NZ_JAUJZH010000006.1"/>
</dbReference>
<keyword evidence="4" id="KW-1185">Reference proteome</keyword>
<feature type="signal peptide" evidence="2">
    <location>
        <begin position="1"/>
        <end position="31"/>
    </location>
</feature>
<evidence type="ECO:0000313" key="4">
    <source>
        <dbReference type="Proteomes" id="UP001169027"/>
    </source>
</evidence>
<dbReference type="SUPFAM" id="SSF53850">
    <property type="entry name" value="Periplasmic binding protein-like II"/>
    <property type="match status" value="1"/>
</dbReference>
<dbReference type="Gene3D" id="3.40.190.10">
    <property type="entry name" value="Periplasmic binding protein-like II"/>
    <property type="match status" value="1"/>
</dbReference>
<dbReference type="Pfam" id="PF03401">
    <property type="entry name" value="TctC"/>
    <property type="match status" value="1"/>
</dbReference>
<dbReference type="Gene3D" id="3.40.190.150">
    <property type="entry name" value="Bordetella uptake gene, domain 1"/>
    <property type="match status" value="1"/>
</dbReference>
<dbReference type="PIRSF" id="PIRSF017082">
    <property type="entry name" value="YflP"/>
    <property type="match status" value="1"/>
</dbReference>